<feature type="transmembrane region" description="Helical" evidence="1">
    <location>
        <begin position="83"/>
        <end position="102"/>
    </location>
</feature>
<keyword evidence="1" id="KW-0472">Membrane</keyword>
<gene>
    <name evidence="2" type="ORF">METZ01_LOCUS6894</name>
</gene>
<sequence length="186" mass="20659">MMAVAGLIWFFYIVFHLFSVSTLHSGEASFNDFFMGLNGSVFYPVLLALLGLTILFHVYIAITRQLNNNSSVGERYKKPYPKAIPRAVAWLGAFVMFVFIVIHSFQMLTTKTADLYLQLHEIFSHPIMLAIYGFGILALSTHLYHGLTNVLQTLGFSSNKPHNLALVIVVAIGLGFASIPIGILYA</sequence>
<feature type="transmembrane region" description="Helical" evidence="1">
    <location>
        <begin position="122"/>
        <end position="144"/>
    </location>
</feature>
<dbReference type="AlphaFoldDB" id="A0A381NHI6"/>
<evidence type="ECO:0008006" key="3">
    <source>
        <dbReference type="Google" id="ProtNLM"/>
    </source>
</evidence>
<dbReference type="SUPFAM" id="SSF81343">
    <property type="entry name" value="Fumarate reductase respiratory complex transmembrane subunits"/>
    <property type="match status" value="1"/>
</dbReference>
<keyword evidence="1" id="KW-1133">Transmembrane helix</keyword>
<dbReference type="EMBL" id="UINC01000365">
    <property type="protein sequence ID" value="SUZ54040.1"/>
    <property type="molecule type" value="Genomic_DNA"/>
</dbReference>
<organism evidence="2">
    <name type="scientific">marine metagenome</name>
    <dbReference type="NCBI Taxonomy" id="408172"/>
    <lineage>
        <taxon>unclassified sequences</taxon>
        <taxon>metagenomes</taxon>
        <taxon>ecological metagenomes</taxon>
    </lineage>
</organism>
<protein>
    <recommendedName>
        <fullName evidence="3">Succinate dehydrogenase cytochrome b subunit</fullName>
    </recommendedName>
</protein>
<feature type="transmembrane region" description="Helical" evidence="1">
    <location>
        <begin position="164"/>
        <end position="185"/>
    </location>
</feature>
<keyword evidence="1" id="KW-0812">Transmembrane</keyword>
<accession>A0A381NHI6</accession>
<evidence type="ECO:0000313" key="2">
    <source>
        <dbReference type="EMBL" id="SUZ54040.1"/>
    </source>
</evidence>
<dbReference type="GO" id="GO:0016020">
    <property type="term" value="C:membrane"/>
    <property type="evidence" value="ECO:0007669"/>
    <property type="project" value="InterPro"/>
</dbReference>
<dbReference type="Gene3D" id="1.20.1300.10">
    <property type="entry name" value="Fumarate reductase/succinate dehydrogenase, transmembrane subunit"/>
    <property type="match status" value="1"/>
</dbReference>
<proteinExistence type="predicted"/>
<name>A0A381NHI6_9ZZZZ</name>
<evidence type="ECO:0000256" key="1">
    <source>
        <dbReference type="SAM" id="Phobius"/>
    </source>
</evidence>
<reference evidence="2" key="1">
    <citation type="submission" date="2018-05" db="EMBL/GenBank/DDBJ databases">
        <authorList>
            <person name="Lanie J.A."/>
            <person name="Ng W.-L."/>
            <person name="Kazmierczak K.M."/>
            <person name="Andrzejewski T.M."/>
            <person name="Davidsen T.M."/>
            <person name="Wayne K.J."/>
            <person name="Tettelin H."/>
            <person name="Glass J.I."/>
            <person name="Rusch D."/>
            <person name="Podicherti R."/>
            <person name="Tsui H.-C.T."/>
            <person name="Winkler M.E."/>
        </authorList>
    </citation>
    <scope>NUCLEOTIDE SEQUENCE</scope>
</reference>
<dbReference type="InterPro" id="IPR034804">
    <property type="entry name" value="SQR/QFR_C/D"/>
</dbReference>
<feature type="transmembrane region" description="Helical" evidence="1">
    <location>
        <begin position="41"/>
        <end position="62"/>
    </location>
</feature>